<dbReference type="Pfam" id="PF24883">
    <property type="entry name" value="NPHP3_N"/>
    <property type="match status" value="1"/>
</dbReference>
<protein>
    <submittedName>
        <fullName evidence="5">Uu.00g129090.m01.CDS01</fullName>
    </submittedName>
</protein>
<dbReference type="InterPro" id="IPR031350">
    <property type="entry name" value="Goodbye_dom"/>
</dbReference>
<evidence type="ECO:0000256" key="1">
    <source>
        <dbReference type="ARBA" id="ARBA00022737"/>
    </source>
</evidence>
<dbReference type="Proteomes" id="UP001295740">
    <property type="component" value="Unassembled WGS sequence"/>
</dbReference>
<evidence type="ECO:0000259" key="3">
    <source>
        <dbReference type="Pfam" id="PF17109"/>
    </source>
</evidence>
<feature type="region of interest" description="Disordered" evidence="2">
    <location>
        <begin position="1427"/>
        <end position="1489"/>
    </location>
</feature>
<dbReference type="PANTHER" id="PTHR10039:SF17">
    <property type="entry name" value="FUNGAL STAND N-TERMINAL GOODBYE DOMAIN-CONTAINING PROTEIN-RELATED"/>
    <property type="match status" value="1"/>
</dbReference>
<dbReference type="InterPro" id="IPR056884">
    <property type="entry name" value="NPHP3-like_N"/>
</dbReference>
<feature type="region of interest" description="Disordered" evidence="2">
    <location>
        <begin position="1"/>
        <end position="20"/>
    </location>
</feature>
<evidence type="ECO:0000259" key="4">
    <source>
        <dbReference type="Pfam" id="PF24883"/>
    </source>
</evidence>
<organism evidence="5 6">
    <name type="scientific">Anthostomella pinea</name>
    <dbReference type="NCBI Taxonomy" id="933095"/>
    <lineage>
        <taxon>Eukaryota</taxon>
        <taxon>Fungi</taxon>
        <taxon>Dikarya</taxon>
        <taxon>Ascomycota</taxon>
        <taxon>Pezizomycotina</taxon>
        <taxon>Sordariomycetes</taxon>
        <taxon>Xylariomycetidae</taxon>
        <taxon>Xylariales</taxon>
        <taxon>Xylariaceae</taxon>
        <taxon>Anthostomella</taxon>
    </lineage>
</organism>
<keyword evidence="6" id="KW-1185">Reference proteome</keyword>
<comment type="caution">
    <text evidence="5">The sequence shown here is derived from an EMBL/GenBank/DDBJ whole genome shotgun (WGS) entry which is preliminary data.</text>
</comment>
<dbReference type="PANTHER" id="PTHR10039">
    <property type="entry name" value="AMELOGENIN"/>
    <property type="match status" value="1"/>
</dbReference>
<dbReference type="EMBL" id="CAUWAG010000007">
    <property type="protein sequence ID" value="CAJ2505515.1"/>
    <property type="molecule type" value="Genomic_DNA"/>
</dbReference>
<proteinExistence type="predicted"/>
<evidence type="ECO:0000313" key="6">
    <source>
        <dbReference type="Proteomes" id="UP001295740"/>
    </source>
</evidence>
<reference evidence="5" key="1">
    <citation type="submission" date="2023-10" db="EMBL/GenBank/DDBJ databases">
        <authorList>
            <person name="Hackl T."/>
        </authorList>
    </citation>
    <scope>NUCLEOTIDE SEQUENCE</scope>
</reference>
<name>A0AAI8VJD6_9PEZI</name>
<dbReference type="Pfam" id="PF17109">
    <property type="entry name" value="Goodbye"/>
    <property type="match status" value="1"/>
</dbReference>
<feature type="compositionally biased region" description="Low complexity" evidence="2">
    <location>
        <begin position="9"/>
        <end position="20"/>
    </location>
</feature>
<feature type="compositionally biased region" description="Low complexity" evidence="2">
    <location>
        <begin position="1469"/>
        <end position="1487"/>
    </location>
</feature>
<feature type="domain" description="Nephrocystin 3-like N-terminal" evidence="4">
    <location>
        <begin position="293"/>
        <end position="464"/>
    </location>
</feature>
<accession>A0AAI8VJD6</accession>
<feature type="domain" description="Fungal STAND N-terminal Goodbye" evidence="3">
    <location>
        <begin position="43"/>
        <end position="152"/>
    </location>
</feature>
<keyword evidence="1" id="KW-0677">Repeat</keyword>
<gene>
    <name evidence="5" type="ORF">KHLLAP_LOCUS5983</name>
</gene>
<sequence length="1598" mass="180684">MPPSTLQASTSVLSTGSTTSKADLTAEREIEAIWSEVHNKVIELAGGDPKKVQTTLDIDAVLRYIDNVSEKDKKQAEKYGTFKNAVTKTLQCISTVGGIVTDGVSNVFAPAGMCYNALTFVIQAWQGYEGIFENLAELLEKCVEFLERLESYKDRMDARLSRVACQNLRLFVQICDRTIKLRKKHSRFLAFTKQLFLSDDGIQDLLGMMEKLNAKESLLVNAQTYKIVSDSAGDIKLILDAQKEQKKEDDAKKWRRGIAKALGFPGTALDTDGEPIPVWQRAFESRLNALVEDTGLWWREDEVCSRWTKAKDPEKTIIVVRGESGTGKTSMMANTVKSIRRLGQEGPTSRVVAAYYFAEGDKRKGDEEGASEVIETVTRTLLWQIATAYEAMTKSVAHIVEKTPSFEGAIDLWHQLFVNNKERRNPDTTFYLFIDGLDAPLVPLLQRLCSIAENQKTRIFLTARPEMVTDFLVHEQGIQFNTVPISERNGNDIEKYILDRMSRMPILSNASRPGIAEWREKILHDLRDKSGGDYFKLSTSLNALSKVDLVEDINEVLAQADKSRIDQIQSEIKRLNTSRTPKEIEEINEIILWVDSGRRWFDVATIEALLSVKHRGGSVMAKAAYTQSLSRRSTSTILSDAINDAQPPATLTVSLLPFAQKLIDKYAIFTITDTGVVDWRSSEIRGQIPRKEPDPSDVLSIASSQGKRVIQDTEIDIVRHFMRNVCPTELYERFGFEQFFKTKAGVKEGGSITYDPDNAHINIALTSLVILTDESLRTSRKIRNYAMYYLLEHMEVVDLSAANPELKSQVGPLLVKLFTEECGIESMFWSFDLNVSMKTWNRQEYLHLRRTRSEWVYTTIGVTEMLRWFHDSHVTKLINTEPGLSLVKALRTPNTNLHGALLSYAAKHLATHLFLRKEFLKRHFLSACCFIRGYLSRLDPARASKMPDDPALYRVDQATDGEPWERQDFRLEELLEIETWASQLLDEVDGTPAQKSLWETVGALVTFQLCHEDNVTEIYQRRARKAIELNPQNLHACHFIAKQANTSNDEAVGLLSRARQIVDDMRSGDDEWLGNHFNSSLLARITIDLGDRLWDLGKDLELAARTHRESLQYDYVHFLSYAEVLRRYQKSQQWGEFIAFVEALNAASEVWTAYFDELVNEFISDLVVKDSDMLAQAADATGKWDVIESFFTIAIDIGKKQEAHDLLFLLRDCFAKNLAKAEDIVHQDMVVAVRVDALTGIRAHPSDTLSRHMVDTMADSLAETYLDRAFRPNLPSEKIESYGSSIAALLPDTSDVLDVWMTTITVCCLIRYHHKLGSDSKLARDWIQRIVWTSIELLSDSDEENDDSAYWLLARLLTTLQDDENARITWAMRNLIQYEAQQRWEDWIMTPVNSPINAKPLAEQLGQRTTTFSDATPSLVQKVWQRPLPRTDSSSSVQSQSSDINGNKLDGSRVPTPTLDTGATRPQPASASASDADVDAATDSSPSKPSWFVSCDGCDKQWTVMDVPLYSCADCVGHVQLDKECHTLLLQDKLGRKKGFACRRDHAFVEIPRWEPGRFAGLPKGAVPLPDGVNGEGGERWISLEEWKGRLRRKYLDS</sequence>
<evidence type="ECO:0000313" key="5">
    <source>
        <dbReference type="EMBL" id="CAJ2505515.1"/>
    </source>
</evidence>
<evidence type="ECO:0000256" key="2">
    <source>
        <dbReference type="SAM" id="MobiDB-lite"/>
    </source>
</evidence>
<feature type="compositionally biased region" description="Low complexity" evidence="2">
    <location>
        <begin position="1433"/>
        <end position="1442"/>
    </location>
</feature>